<dbReference type="Proteomes" id="UP000029734">
    <property type="component" value="Unassembled WGS sequence"/>
</dbReference>
<dbReference type="Pfam" id="PF01636">
    <property type="entry name" value="APH"/>
    <property type="match status" value="1"/>
</dbReference>
<dbReference type="AlphaFoldDB" id="A0A098MBE8"/>
<evidence type="ECO:0000313" key="3">
    <source>
        <dbReference type="Proteomes" id="UP000029734"/>
    </source>
</evidence>
<dbReference type="eggNOG" id="COG3173">
    <property type="taxonomic scope" value="Bacteria"/>
</dbReference>
<reference evidence="2 3" key="2">
    <citation type="submission" date="2014-10" db="EMBL/GenBank/DDBJ databases">
        <title>Comparative genomics of the Paenibacillus odorifer group.</title>
        <authorList>
            <person name="Tsai Y.-C."/>
            <person name="Martin N."/>
            <person name="Korlach J."/>
            <person name="Wiedmann M."/>
        </authorList>
    </citation>
    <scope>NUCLEOTIDE SEQUENCE [LARGE SCALE GENOMIC DNA]</scope>
    <source>
        <strain evidence="2 3">DSM 18334</strain>
    </source>
</reference>
<dbReference type="InterPro" id="IPR011009">
    <property type="entry name" value="Kinase-like_dom_sf"/>
</dbReference>
<accession>A0A098MBE8</accession>
<sequence>MPHQKTWKKLEPVLKGWSSDLKYEVESGDGQRLLLRLSAIEQFDARQAEYNRVKVINQLDFAMSRAIDFGLCNEGRNTYMLLTWVEGLPLEECLLSLPVTQQYQLGVQAGQILKQIHSIPPPAKHSDWEQQLRTKVLSRVEKYESCPYRVPGDETAIAFVKKNIGQLSNMGEVYRHGDYHIGNLLYTDQGQIGVIDFNRCDSGDYVEEFYKLQSFDREWSIPFARGKIDGYFEGAPPDEFWTRQALYVAYSSLFSIVWAIPFGASEVEGMIDRCKVAFEDYEYFKRVIPRWYAEGSEDPYNH</sequence>
<evidence type="ECO:0000313" key="2">
    <source>
        <dbReference type="EMBL" id="KGE19356.1"/>
    </source>
</evidence>
<reference evidence="2 3" key="1">
    <citation type="submission" date="2014-08" db="EMBL/GenBank/DDBJ databases">
        <authorList>
            <person name="den Bakker H.C."/>
        </authorList>
    </citation>
    <scope>NUCLEOTIDE SEQUENCE [LARGE SCALE GENOMIC DNA]</scope>
    <source>
        <strain evidence="2 3">DSM 18334</strain>
    </source>
</reference>
<dbReference type="InterPro" id="IPR002575">
    <property type="entry name" value="Aminoglycoside_PTrfase"/>
</dbReference>
<dbReference type="SUPFAM" id="SSF56112">
    <property type="entry name" value="Protein kinase-like (PK-like)"/>
    <property type="match status" value="1"/>
</dbReference>
<evidence type="ECO:0000259" key="1">
    <source>
        <dbReference type="Pfam" id="PF01636"/>
    </source>
</evidence>
<proteinExistence type="predicted"/>
<dbReference type="EMBL" id="JQCR01000002">
    <property type="protein sequence ID" value="KGE19356.1"/>
    <property type="molecule type" value="Genomic_DNA"/>
</dbReference>
<gene>
    <name evidence="2" type="ORF">PWYN_08400</name>
</gene>
<dbReference type="PANTHER" id="PTHR41283:SF1">
    <property type="entry name" value="AMINOGLYCOSIDE PHOSPHOTRANSFERASE DOMAIN-CONTAINING PROTEIN"/>
    <property type="match status" value="1"/>
</dbReference>
<dbReference type="STRING" id="268407.PWYN_08400"/>
<dbReference type="Gene3D" id="3.90.1200.10">
    <property type="match status" value="1"/>
</dbReference>
<protein>
    <recommendedName>
        <fullName evidence="1">Aminoglycoside phosphotransferase domain-containing protein</fullName>
    </recommendedName>
</protein>
<organism evidence="2 3">
    <name type="scientific">Paenibacillus wynnii</name>
    <dbReference type="NCBI Taxonomy" id="268407"/>
    <lineage>
        <taxon>Bacteria</taxon>
        <taxon>Bacillati</taxon>
        <taxon>Bacillota</taxon>
        <taxon>Bacilli</taxon>
        <taxon>Bacillales</taxon>
        <taxon>Paenibacillaceae</taxon>
        <taxon>Paenibacillus</taxon>
    </lineage>
</organism>
<feature type="domain" description="Aminoglycoside phosphotransferase" evidence="1">
    <location>
        <begin position="10"/>
        <end position="235"/>
    </location>
</feature>
<dbReference type="PANTHER" id="PTHR41283">
    <property type="entry name" value="AMINOGLYCOSIDE PHOSPHOTRANSFERASE"/>
    <property type="match status" value="1"/>
</dbReference>
<comment type="caution">
    <text evidence="2">The sequence shown here is derived from an EMBL/GenBank/DDBJ whole genome shotgun (WGS) entry which is preliminary data.</text>
</comment>
<keyword evidence="3" id="KW-1185">Reference proteome</keyword>
<name>A0A098MBE8_9BACL</name>